<proteinExistence type="predicted"/>
<keyword evidence="2" id="KW-1185">Reference proteome</keyword>
<evidence type="ECO:0000313" key="1">
    <source>
        <dbReference type="EMBL" id="VUX47349.1"/>
    </source>
</evidence>
<dbReference type="InterPro" id="IPR019239">
    <property type="entry name" value="VapB_antitoxin"/>
</dbReference>
<gene>
    <name evidence="1" type="primary">vapB</name>
    <name evidence="1" type="ORF">DF3PA_470002</name>
</gene>
<evidence type="ECO:0000313" key="2">
    <source>
        <dbReference type="Proteomes" id="UP000326641"/>
    </source>
</evidence>
<dbReference type="EMBL" id="UXAT02000042">
    <property type="protein sequence ID" value="VUX47349.1"/>
    <property type="molecule type" value="Genomic_DNA"/>
</dbReference>
<comment type="caution">
    <text evidence="1">The sequence shown here is derived from an EMBL/GenBank/DDBJ whole genome shotgun (WGS) entry which is preliminary data.</text>
</comment>
<protein>
    <submittedName>
        <fullName evidence="1">Antitoxin VapB32</fullName>
    </submittedName>
</protein>
<sequence>MRTSIALDDELLAKAQAFTGLKEKSALIREALKALIERESARRLALMGGSEPDLANAPRRRPEPA</sequence>
<accession>A0A564WGT0</accession>
<name>A0A564WGT0_9PROT</name>
<reference evidence="1" key="1">
    <citation type="submission" date="2018-11" db="EMBL/GenBank/DDBJ databases">
        <authorList>
            <person name="Onetto C."/>
        </authorList>
    </citation>
    <scope>NUCLEOTIDE SEQUENCE [LARGE SCALE GENOMIC DNA]</scope>
</reference>
<dbReference type="AlphaFoldDB" id="A0A564WGT0"/>
<organism evidence="1 2">
    <name type="scientific">Candidatus Defluviicoccus seviourii</name>
    <dbReference type="NCBI Taxonomy" id="2565273"/>
    <lineage>
        <taxon>Bacteria</taxon>
        <taxon>Pseudomonadati</taxon>
        <taxon>Pseudomonadota</taxon>
        <taxon>Alphaproteobacteria</taxon>
        <taxon>Rhodospirillales</taxon>
        <taxon>Rhodospirillaceae</taxon>
        <taxon>Defluviicoccus</taxon>
    </lineage>
</organism>
<dbReference type="Pfam" id="PF09957">
    <property type="entry name" value="VapB_antitoxin"/>
    <property type="match status" value="1"/>
</dbReference>
<dbReference type="Proteomes" id="UP000326641">
    <property type="component" value="Unassembled WGS sequence"/>
</dbReference>